<protein>
    <submittedName>
        <fullName evidence="1">Uncharacterized protein</fullName>
    </submittedName>
</protein>
<dbReference type="AlphaFoldDB" id="A0AA41PYZ8"/>
<accession>A0AA41PYZ8</accession>
<proteinExistence type="predicted"/>
<organism evidence="1 2">
    <name type="scientific">Yinghuangia soli</name>
    <dbReference type="NCBI Taxonomy" id="2908204"/>
    <lineage>
        <taxon>Bacteria</taxon>
        <taxon>Bacillati</taxon>
        <taxon>Actinomycetota</taxon>
        <taxon>Actinomycetes</taxon>
        <taxon>Kitasatosporales</taxon>
        <taxon>Streptomycetaceae</taxon>
        <taxon>Yinghuangia</taxon>
    </lineage>
</organism>
<evidence type="ECO:0000313" key="2">
    <source>
        <dbReference type="Proteomes" id="UP001165378"/>
    </source>
</evidence>
<dbReference type="RefSeq" id="WP_235051887.1">
    <property type="nucleotide sequence ID" value="NZ_JAKFHA010000004.1"/>
</dbReference>
<gene>
    <name evidence="1" type="ORF">LZ495_10975</name>
</gene>
<evidence type="ECO:0000313" key="1">
    <source>
        <dbReference type="EMBL" id="MCF2527736.1"/>
    </source>
</evidence>
<sequence>MITEGADYELSCMGCGEPAPGGGSQTLDGLRLRWSVDTACASCGPIIACDRDDPPGDLRSRILAANGPSVLVLTEGSLSNARLMKVLREALGLSLAGAVATAGEVRAGRYVGTGPEIERLAEHIRCAGGQADRVRP</sequence>
<dbReference type="Proteomes" id="UP001165378">
    <property type="component" value="Unassembled WGS sequence"/>
</dbReference>
<keyword evidence="2" id="KW-1185">Reference proteome</keyword>
<comment type="caution">
    <text evidence="1">The sequence shown here is derived from an EMBL/GenBank/DDBJ whole genome shotgun (WGS) entry which is preliminary data.</text>
</comment>
<dbReference type="EMBL" id="JAKFHA010000004">
    <property type="protein sequence ID" value="MCF2527736.1"/>
    <property type="molecule type" value="Genomic_DNA"/>
</dbReference>
<name>A0AA41PYZ8_9ACTN</name>
<reference evidence="1" key="1">
    <citation type="submission" date="2022-01" db="EMBL/GenBank/DDBJ databases">
        <title>Genome-Based Taxonomic Classification of the Phylum Actinobacteria.</title>
        <authorList>
            <person name="Gao Y."/>
        </authorList>
    </citation>
    <scope>NUCLEOTIDE SEQUENCE</scope>
    <source>
        <strain evidence="1">KLBMP 8922</strain>
    </source>
</reference>